<protein>
    <recommendedName>
        <fullName evidence="7">Heat-shock protein Hsp70</fullName>
    </recommendedName>
</protein>
<keyword evidence="6" id="KW-1185">Reference proteome</keyword>
<dbReference type="Gene3D" id="3.30.420.40">
    <property type="match status" value="2"/>
</dbReference>
<reference evidence="5 6" key="1">
    <citation type="journal article" date="2018" name="Int. J. Syst. Evol. Microbiol.">
        <title>Mesosutterella multiformis gen. nov., sp. nov., a member of the family Sutterellaceae and Sutterella megalosphaeroides sp. nov., isolated from human faeces.</title>
        <authorList>
            <person name="Sakamoto M."/>
            <person name="Ikeyama N."/>
            <person name="Kunihiro T."/>
            <person name="Iino T."/>
            <person name="Yuki M."/>
            <person name="Ohkuma M."/>
        </authorList>
    </citation>
    <scope>NUCLEOTIDE SEQUENCE [LARGE SCALE GENOMIC DNA]</scope>
    <source>
        <strain evidence="5 6">4NBBH2</strain>
    </source>
</reference>
<dbReference type="PRINTS" id="PR00301">
    <property type="entry name" value="HEATSHOCK70"/>
</dbReference>
<proteinExistence type="inferred from homology"/>
<dbReference type="InterPro" id="IPR013126">
    <property type="entry name" value="Hsp_70_fam"/>
</dbReference>
<comment type="caution">
    <text evidence="5">The sequence shown here is derived from an EMBL/GenBank/DDBJ whole genome shotgun (WGS) entry which is preliminary data.</text>
</comment>
<name>A0A388SFY5_9BURK</name>
<keyword evidence="3" id="KW-0067">ATP-binding</keyword>
<dbReference type="RefSeq" id="WP_116270649.1">
    <property type="nucleotide sequence ID" value="NZ_BGZJ01000002.1"/>
</dbReference>
<sequence length="833" mass="91259">MSYYIGIDLGTTNSAICSYDGKETRIWKSPEQNDVTPSAISYDRRGNRLVGQRAYQAAAANPDNAAVFFKRLMGTSTPIHIKALGKDMTPEECSAEILRTLFGYLPEEIRKDPETGTVITVPAAFNQMQRDATTQAANMAGIGRVALMQEPVAAVMSVMKAHNSDGTFLIYDLGGGTLDIAIAESIGGRVNLLSHGGIALCGGRDFDRRVMDSVVKPWLIENFELPEDFAINTKYKRLMRMAALAAERAKIELSAKDTATINLSEAETGCLDENGDEIYLDCDLTRDTFNQLIADRVEQSIQAARDALEKAGLSPFDLERIVFVGGPTNYKPVRDKVCQELGVEGSTEVNPMTAVAEGASLFAESIDWSSKDNSRKTSRGRLEAGGELNLTLNYIARTPSATAKVMVQSKDEIPAGYEFQIDSTDTGWISGRIQLTAGASVTLTLPKPGLNLFRVSAFDASGSPVKLLQNSIIITRTAATVDAIPASYSIAVEVLDRLGGEPALDYLIRAGEPLPKKGKKIFKAAQTLKAGSDETLNIKLWEGEIENPITDNRPIGVLKISGTDFSSWVIPAGADLECAYEIEDSGNINLEVSVPSIGGVFNSGRNFYSRQEGAINYTDAAELVSSKADDTIARVHKIREVVNDPELDEIASKLSSASKLNPATAQAEETQEAMENVLEARKRLAAIRKAHERDIRQSELDEAVKSFRDYPLKYATPDERQAFEYQRQAAQRAIDRNEPGFKANLARIHQSAFAILWRSDPDFVVNMFKNFASEPYRYADKVTYHRLVSQGMTCISQNDIDGLRQVVGQLFRIYAWDDGGEENIASMANILRG</sequence>
<dbReference type="CDD" id="cd24029">
    <property type="entry name" value="ASKHA_NBD_HSP70_DnaK_HscA_HscC"/>
    <property type="match status" value="1"/>
</dbReference>
<evidence type="ECO:0000256" key="1">
    <source>
        <dbReference type="ARBA" id="ARBA00007381"/>
    </source>
</evidence>
<dbReference type="SUPFAM" id="SSF53067">
    <property type="entry name" value="Actin-like ATPase domain"/>
    <property type="match status" value="2"/>
</dbReference>
<dbReference type="InterPro" id="IPR043129">
    <property type="entry name" value="ATPase_NBD"/>
</dbReference>
<dbReference type="GO" id="GO:0005524">
    <property type="term" value="F:ATP binding"/>
    <property type="evidence" value="ECO:0007669"/>
    <property type="project" value="UniProtKB-KW"/>
</dbReference>
<keyword evidence="4" id="KW-0143">Chaperone</keyword>
<evidence type="ECO:0000313" key="6">
    <source>
        <dbReference type="Proteomes" id="UP000266091"/>
    </source>
</evidence>
<evidence type="ECO:0000256" key="2">
    <source>
        <dbReference type="ARBA" id="ARBA00022741"/>
    </source>
</evidence>
<dbReference type="InterPro" id="IPR018181">
    <property type="entry name" value="Heat_shock_70_CS"/>
</dbReference>
<dbReference type="PROSITE" id="PS00297">
    <property type="entry name" value="HSP70_1"/>
    <property type="match status" value="1"/>
</dbReference>
<dbReference type="OrthoDB" id="9766019at2"/>
<dbReference type="InterPro" id="IPR029047">
    <property type="entry name" value="HSP70_peptide-bd_sf"/>
</dbReference>
<dbReference type="AlphaFoldDB" id="A0A388SFY5"/>
<keyword evidence="2" id="KW-0547">Nucleotide-binding</keyword>
<evidence type="ECO:0000256" key="4">
    <source>
        <dbReference type="ARBA" id="ARBA00023186"/>
    </source>
</evidence>
<organism evidence="5 6">
    <name type="scientific">Mesosutterella multiformis</name>
    <dbReference type="NCBI Taxonomy" id="2259133"/>
    <lineage>
        <taxon>Bacteria</taxon>
        <taxon>Pseudomonadati</taxon>
        <taxon>Pseudomonadota</taxon>
        <taxon>Betaproteobacteria</taxon>
        <taxon>Burkholderiales</taxon>
        <taxon>Sutterellaceae</taxon>
        <taxon>Mesosutterella</taxon>
    </lineage>
</organism>
<dbReference type="Gene3D" id="3.90.640.10">
    <property type="entry name" value="Actin, Chain A, domain 4"/>
    <property type="match status" value="1"/>
</dbReference>
<evidence type="ECO:0000313" key="5">
    <source>
        <dbReference type="EMBL" id="GBO94369.1"/>
    </source>
</evidence>
<accession>A0A388SFY5</accession>
<dbReference type="GO" id="GO:0140662">
    <property type="term" value="F:ATP-dependent protein folding chaperone"/>
    <property type="evidence" value="ECO:0007669"/>
    <property type="project" value="InterPro"/>
</dbReference>
<dbReference type="PANTHER" id="PTHR19375">
    <property type="entry name" value="HEAT SHOCK PROTEIN 70KDA"/>
    <property type="match status" value="1"/>
</dbReference>
<gene>
    <name evidence="5" type="ORF">MESMUL_17230</name>
</gene>
<evidence type="ECO:0008006" key="7">
    <source>
        <dbReference type="Google" id="ProtNLM"/>
    </source>
</evidence>
<dbReference type="FunFam" id="3.90.640.10:FF:000003">
    <property type="entry name" value="Molecular chaperone DnaK"/>
    <property type="match status" value="1"/>
</dbReference>
<comment type="similarity">
    <text evidence="1">Belongs to the heat shock protein 70 family.</text>
</comment>
<evidence type="ECO:0000256" key="3">
    <source>
        <dbReference type="ARBA" id="ARBA00022840"/>
    </source>
</evidence>
<dbReference type="Gene3D" id="2.60.34.10">
    <property type="entry name" value="Substrate Binding Domain Of DNAk, Chain A, domain 1"/>
    <property type="match status" value="1"/>
</dbReference>
<dbReference type="Proteomes" id="UP000266091">
    <property type="component" value="Unassembled WGS sequence"/>
</dbReference>
<dbReference type="Pfam" id="PF00012">
    <property type="entry name" value="HSP70"/>
    <property type="match status" value="1"/>
</dbReference>
<dbReference type="EMBL" id="BGZJ01000002">
    <property type="protein sequence ID" value="GBO94369.1"/>
    <property type="molecule type" value="Genomic_DNA"/>
</dbReference>